<gene>
    <name evidence="1" type="ORF">NCGR_LOCUS48521</name>
</gene>
<comment type="caution">
    <text evidence="1">The sequence shown here is derived from an EMBL/GenBank/DDBJ whole genome shotgun (WGS) entry which is preliminary data.</text>
</comment>
<reference evidence="1" key="1">
    <citation type="submission" date="2020-10" db="EMBL/GenBank/DDBJ databases">
        <authorList>
            <person name="Han B."/>
            <person name="Lu T."/>
            <person name="Zhao Q."/>
            <person name="Huang X."/>
            <person name="Zhao Y."/>
        </authorList>
    </citation>
    <scope>NUCLEOTIDE SEQUENCE</scope>
</reference>
<protein>
    <submittedName>
        <fullName evidence="1">Uncharacterized protein</fullName>
    </submittedName>
</protein>
<dbReference type="AlphaFoldDB" id="A0A811R575"/>
<accession>A0A811R575</accession>
<sequence>MEYMYRECPPNMPMPYPSRGFNCHDPDFTENAHLLHHGWQPAGQLFGQQVHNKRRWLQQQGTGLFPYQDHRPRDTIFVHGGEEILVSEAFNSERYSIAGSSKLSSHALGARRVSSRYDAGHEAYGVVGLPRHNVDGLIQIGGQQFKWVPLKSRDCNQSVTGSDALGAIHDIIKSLDTFTIRHISREENFRANHLAQQASGFQVTSGKILIIEKPMLAVVESETNHVASSVLGQIESSGAEKISSFGVQGASSASLVQQ</sequence>
<proteinExistence type="predicted"/>
<name>A0A811R575_9POAL</name>
<dbReference type="EMBL" id="CAJGYO010000013">
    <property type="protein sequence ID" value="CAD6265216.1"/>
    <property type="molecule type" value="Genomic_DNA"/>
</dbReference>
<keyword evidence="2" id="KW-1185">Reference proteome</keyword>
<evidence type="ECO:0000313" key="2">
    <source>
        <dbReference type="Proteomes" id="UP000604825"/>
    </source>
</evidence>
<dbReference type="Proteomes" id="UP000604825">
    <property type="component" value="Unassembled WGS sequence"/>
</dbReference>
<evidence type="ECO:0000313" key="1">
    <source>
        <dbReference type="EMBL" id="CAD6265216.1"/>
    </source>
</evidence>
<organism evidence="1 2">
    <name type="scientific">Miscanthus lutarioriparius</name>
    <dbReference type="NCBI Taxonomy" id="422564"/>
    <lineage>
        <taxon>Eukaryota</taxon>
        <taxon>Viridiplantae</taxon>
        <taxon>Streptophyta</taxon>
        <taxon>Embryophyta</taxon>
        <taxon>Tracheophyta</taxon>
        <taxon>Spermatophyta</taxon>
        <taxon>Magnoliopsida</taxon>
        <taxon>Liliopsida</taxon>
        <taxon>Poales</taxon>
        <taxon>Poaceae</taxon>
        <taxon>PACMAD clade</taxon>
        <taxon>Panicoideae</taxon>
        <taxon>Andropogonodae</taxon>
        <taxon>Andropogoneae</taxon>
        <taxon>Saccharinae</taxon>
        <taxon>Miscanthus</taxon>
    </lineage>
</organism>